<dbReference type="GO" id="GO:0031145">
    <property type="term" value="P:anaphase-promoting complex-dependent catabolic process"/>
    <property type="evidence" value="ECO:0007669"/>
    <property type="project" value="TreeGrafter"/>
</dbReference>
<evidence type="ECO:0000313" key="7">
    <source>
        <dbReference type="Proteomes" id="UP001281410"/>
    </source>
</evidence>
<dbReference type="GO" id="GO:1990757">
    <property type="term" value="F:ubiquitin ligase activator activity"/>
    <property type="evidence" value="ECO:0007669"/>
    <property type="project" value="TreeGrafter"/>
</dbReference>
<dbReference type="GO" id="GO:0051301">
    <property type="term" value="P:cell division"/>
    <property type="evidence" value="ECO:0007669"/>
    <property type="project" value="UniProtKB-KW"/>
</dbReference>
<evidence type="ECO:0000313" key="6">
    <source>
        <dbReference type="EMBL" id="KAK3227095.1"/>
    </source>
</evidence>
<keyword evidence="1" id="KW-0853">WD repeat</keyword>
<comment type="caution">
    <text evidence="6">The sequence shown here is derived from an EMBL/GenBank/DDBJ whole genome shotgun (WGS) entry which is preliminary data.</text>
</comment>
<keyword evidence="7" id="KW-1185">Reference proteome</keyword>
<dbReference type="GO" id="GO:1905786">
    <property type="term" value="P:positive regulation of anaphase-promoting complex-dependent catabolic process"/>
    <property type="evidence" value="ECO:0007669"/>
    <property type="project" value="TreeGrafter"/>
</dbReference>
<dbReference type="AlphaFoldDB" id="A0AAE0EHY7"/>
<dbReference type="InterPro" id="IPR033010">
    <property type="entry name" value="Cdc20/Fizzy"/>
</dbReference>
<proteinExistence type="predicted"/>
<keyword evidence="4" id="KW-0498">Mitosis</keyword>
<protein>
    <submittedName>
        <fullName evidence="6">Uncharacterized protein</fullName>
    </submittedName>
</protein>
<keyword evidence="2" id="KW-0132">Cell division</keyword>
<evidence type="ECO:0000256" key="3">
    <source>
        <dbReference type="ARBA" id="ARBA00022737"/>
    </source>
</evidence>
<accession>A0AAE0EHY7</accession>
<keyword evidence="3" id="KW-0677">Repeat</keyword>
<name>A0AAE0EHY7_9ROSI</name>
<dbReference type="GO" id="GO:0005680">
    <property type="term" value="C:anaphase-promoting complex"/>
    <property type="evidence" value="ECO:0007669"/>
    <property type="project" value="TreeGrafter"/>
</dbReference>
<dbReference type="InterPro" id="IPR015943">
    <property type="entry name" value="WD40/YVTN_repeat-like_dom_sf"/>
</dbReference>
<dbReference type="GO" id="GO:0010997">
    <property type="term" value="F:anaphase-promoting complex binding"/>
    <property type="evidence" value="ECO:0007669"/>
    <property type="project" value="InterPro"/>
</dbReference>
<dbReference type="PANTHER" id="PTHR19918:SF8">
    <property type="entry name" value="FI02843P"/>
    <property type="match status" value="1"/>
</dbReference>
<keyword evidence="5" id="KW-0131">Cell cycle</keyword>
<sequence>MIGIPSTDLTFSVHQSKPAKSRRYIPQSSEKTLDAPDIQDNFYLNLLDWGCLNVLAIALDNKVYLWDGFNGSVDPEMAVKKLVIIDDEDGPAAGVS</sequence>
<organism evidence="6 7">
    <name type="scientific">Dipteronia sinensis</name>
    <dbReference type="NCBI Taxonomy" id="43782"/>
    <lineage>
        <taxon>Eukaryota</taxon>
        <taxon>Viridiplantae</taxon>
        <taxon>Streptophyta</taxon>
        <taxon>Embryophyta</taxon>
        <taxon>Tracheophyta</taxon>
        <taxon>Spermatophyta</taxon>
        <taxon>Magnoliopsida</taxon>
        <taxon>eudicotyledons</taxon>
        <taxon>Gunneridae</taxon>
        <taxon>Pentapetalae</taxon>
        <taxon>rosids</taxon>
        <taxon>malvids</taxon>
        <taxon>Sapindales</taxon>
        <taxon>Sapindaceae</taxon>
        <taxon>Hippocastanoideae</taxon>
        <taxon>Acereae</taxon>
        <taxon>Dipteronia</taxon>
    </lineage>
</organism>
<gene>
    <name evidence="6" type="ORF">Dsin_006957</name>
</gene>
<evidence type="ECO:0000256" key="4">
    <source>
        <dbReference type="ARBA" id="ARBA00022776"/>
    </source>
</evidence>
<evidence type="ECO:0000256" key="1">
    <source>
        <dbReference type="ARBA" id="ARBA00022574"/>
    </source>
</evidence>
<reference evidence="6" key="1">
    <citation type="journal article" date="2023" name="Plant J.">
        <title>Genome sequences and population genomics provide insights into the demographic history, inbreeding, and mutation load of two 'living fossil' tree species of Dipteronia.</title>
        <authorList>
            <person name="Feng Y."/>
            <person name="Comes H.P."/>
            <person name="Chen J."/>
            <person name="Zhu S."/>
            <person name="Lu R."/>
            <person name="Zhang X."/>
            <person name="Li P."/>
            <person name="Qiu J."/>
            <person name="Olsen K.M."/>
            <person name="Qiu Y."/>
        </authorList>
    </citation>
    <scope>NUCLEOTIDE SEQUENCE</scope>
    <source>
        <strain evidence="6">NBL</strain>
    </source>
</reference>
<evidence type="ECO:0000256" key="5">
    <source>
        <dbReference type="ARBA" id="ARBA00023306"/>
    </source>
</evidence>
<dbReference type="PANTHER" id="PTHR19918">
    <property type="entry name" value="CELL DIVISION CYCLE 20 CDC20 FIZZY -RELATED"/>
    <property type="match status" value="1"/>
</dbReference>
<dbReference type="Proteomes" id="UP001281410">
    <property type="component" value="Unassembled WGS sequence"/>
</dbReference>
<dbReference type="Gene3D" id="2.130.10.10">
    <property type="entry name" value="YVTN repeat-like/Quinoprotein amine dehydrogenase"/>
    <property type="match status" value="1"/>
</dbReference>
<evidence type="ECO:0000256" key="2">
    <source>
        <dbReference type="ARBA" id="ARBA00022618"/>
    </source>
</evidence>
<dbReference type="EMBL" id="JANJYJ010000002">
    <property type="protein sequence ID" value="KAK3227095.1"/>
    <property type="molecule type" value="Genomic_DNA"/>
</dbReference>